<accession>A0AAV4LGM9</accession>
<keyword evidence="4" id="KW-1185">Reference proteome</keyword>
<sequence>MKRTWLTTARTERNLTHQELADMAGISRSYYTQIESGLRNPSVEVAKKIADVLGFKWTIFF</sequence>
<protein>
    <submittedName>
        <fullName evidence="3">HTH-type transcriptional regulator YqaF</fullName>
    </submittedName>
</protein>
<dbReference type="AlphaFoldDB" id="A0AAV4LGM9"/>
<dbReference type="EMBL" id="BOQE01000001">
    <property type="protein sequence ID" value="GIM46996.1"/>
    <property type="molecule type" value="Genomic_DNA"/>
</dbReference>
<dbReference type="SMART" id="SM00530">
    <property type="entry name" value="HTH_XRE"/>
    <property type="match status" value="1"/>
</dbReference>
<dbReference type="InterPro" id="IPR050807">
    <property type="entry name" value="TransReg_Diox_bact_type"/>
</dbReference>
<name>A0AAV4LGM9_9BACL</name>
<feature type="domain" description="HTH cro/C1-type" evidence="2">
    <location>
        <begin position="6"/>
        <end position="60"/>
    </location>
</feature>
<evidence type="ECO:0000259" key="2">
    <source>
        <dbReference type="PROSITE" id="PS50943"/>
    </source>
</evidence>
<reference evidence="3" key="1">
    <citation type="journal article" date="2023" name="Int. J. Syst. Evol. Microbiol.">
        <title>Collibacillus ludicampi gen. nov., sp. nov., a new soil bacterium of the family Alicyclobacillaceae.</title>
        <authorList>
            <person name="Jojima T."/>
            <person name="Ioku Y."/>
            <person name="Fukuta Y."/>
            <person name="Shirasaka N."/>
            <person name="Matsumura Y."/>
            <person name="Mori M."/>
        </authorList>
    </citation>
    <scope>NUCLEOTIDE SEQUENCE</scope>
    <source>
        <strain evidence="3">TP075</strain>
    </source>
</reference>
<dbReference type="RefSeq" id="WP_369414712.1">
    <property type="nucleotide sequence ID" value="NZ_BOQE01000001.1"/>
</dbReference>
<keyword evidence="1" id="KW-0238">DNA-binding</keyword>
<dbReference type="PANTHER" id="PTHR46797">
    <property type="entry name" value="HTH-TYPE TRANSCRIPTIONAL REGULATOR"/>
    <property type="match status" value="1"/>
</dbReference>
<organism evidence="3 4">
    <name type="scientific">Collibacillus ludicampi</name>
    <dbReference type="NCBI Taxonomy" id="2771369"/>
    <lineage>
        <taxon>Bacteria</taxon>
        <taxon>Bacillati</taxon>
        <taxon>Bacillota</taxon>
        <taxon>Bacilli</taxon>
        <taxon>Bacillales</taxon>
        <taxon>Alicyclobacillaceae</taxon>
        <taxon>Collibacillus</taxon>
    </lineage>
</organism>
<evidence type="ECO:0000313" key="4">
    <source>
        <dbReference type="Proteomes" id="UP001057291"/>
    </source>
</evidence>
<dbReference type="GO" id="GO:0003677">
    <property type="term" value="F:DNA binding"/>
    <property type="evidence" value="ECO:0007669"/>
    <property type="project" value="UniProtKB-KW"/>
</dbReference>
<dbReference type="InterPro" id="IPR010982">
    <property type="entry name" value="Lambda_DNA-bd_dom_sf"/>
</dbReference>
<dbReference type="Pfam" id="PF01381">
    <property type="entry name" value="HTH_3"/>
    <property type="match status" value="1"/>
</dbReference>
<dbReference type="GO" id="GO:0003700">
    <property type="term" value="F:DNA-binding transcription factor activity"/>
    <property type="evidence" value="ECO:0007669"/>
    <property type="project" value="TreeGrafter"/>
</dbReference>
<comment type="caution">
    <text evidence="3">The sequence shown here is derived from an EMBL/GenBank/DDBJ whole genome shotgun (WGS) entry which is preliminary data.</text>
</comment>
<dbReference type="SUPFAM" id="SSF47413">
    <property type="entry name" value="lambda repressor-like DNA-binding domains"/>
    <property type="match status" value="1"/>
</dbReference>
<evidence type="ECO:0000256" key="1">
    <source>
        <dbReference type="ARBA" id="ARBA00023125"/>
    </source>
</evidence>
<dbReference type="InterPro" id="IPR001387">
    <property type="entry name" value="Cro/C1-type_HTH"/>
</dbReference>
<dbReference type="CDD" id="cd00093">
    <property type="entry name" value="HTH_XRE"/>
    <property type="match status" value="1"/>
</dbReference>
<dbReference type="PROSITE" id="PS50943">
    <property type="entry name" value="HTH_CROC1"/>
    <property type="match status" value="1"/>
</dbReference>
<dbReference type="Proteomes" id="UP001057291">
    <property type="component" value="Unassembled WGS sequence"/>
</dbReference>
<dbReference type="PANTHER" id="PTHR46797:SF1">
    <property type="entry name" value="METHYLPHOSPHONATE SYNTHASE"/>
    <property type="match status" value="1"/>
</dbReference>
<evidence type="ECO:0000313" key="3">
    <source>
        <dbReference type="EMBL" id="GIM46996.1"/>
    </source>
</evidence>
<gene>
    <name evidence="3" type="primary">yqaF_2</name>
    <name evidence="3" type="ORF">DNHGIG_25450</name>
</gene>
<dbReference type="GO" id="GO:0005829">
    <property type="term" value="C:cytosol"/>
    <property type="evidence" value="ECO:0007669"/>
    <property type="project" value="TreeGrafter"/>
</dbReference>
<dbReference type="Gene3D" id="1.10.260.40">
    <property type="entry name" value="lambda repressor-like DNA-binding domains"/>
    <property type="match status" value="1"/>
</dbReference>
<proteinExistence type="predicted"/>